<keyword evidence="7" id="KW-0812">Transmembrane</keyword>
<evidence type="ECO:0000256" key="4">
    <source>
        <dbReference type="ARBA" id="ARBA00022833"/>
    </source>
</evidence>
<feature type="transmembrane region" description="Helical" evidence="7">
    <location>
        <begin position="33"/>
        <end position="59"/>
    </location>
</feature>
<evidence type="ECO:0000256" key="5">
    <source>
        <dbReference type="ARBA" id="ARBA00023049"/>
    </source>
</evidence>
<dbReference type="GO" id="GO:0046872">
    <property type="term" value="F:metal ion binding"/>
    <property type="evidence" value="ECO:0007669"/>
    <property type="project" value="UniProtKB-KW"/>
</dbReference>
<dbReference type="PANTHER" id="PTHR34978:SF3">
    <property type="entry name" value="SLR0241 PROTEIN"/>
    <property type="match status" value="1"/>
</dbReference>
<keyword evidence="2" id="KW-0479">Metal-binding</keyword>
<evidence type="ECO:0000256" key="2">
    <source>
        <dbReference type="ARBA" id="ARBA00022723"/>
    </source>
</evidence>
<comment type="cofactor">
    <cofactor evidence="6">
        <name>Zn(2+)</name>
        <dbReference type="ChEBI" id="CHEBI:29105"/>
    </cofactor>
    <text evidence="6">Binds 1 zinc ion per subunit.</text>
</comment>
<dbReference type="InterPro" id="IPR001915">
    <property type="entry name" value="Peptidase_M48"/>
</dbReference>
<protein>
    <submittedName>
        <fullName evidence="9">Zn-dependent protease with chaperone function</fullName>
    </submittedName>
</protein>
<organism evidence="9 10">
    <name type="scientific">Lentzea albidocapillata subsp. violacea</name>
    <dbReference type="NCBI Taxonomy" id="128104"/>
    <lineage>
        <taxon>Bacteria</taxon>
        <taxon>Bacillati</taxon>
        <taxon>Actinomycetota</taxon>
        <taxon>Actinomycetes</taxon>
        <taxon>Pseudonocardiales</taxon>
        <taxon>Pseudonocardiaceae</taxon>
        <taxon>Lentzea</taxon>
    </lineage>
</organism>
<dbReference type="Pfam" id="PF01435">
    <property type="entry name" value="Peptidase_M48"/>
    <property type="match status" value="1"/>
</dbReference>
<evidence type="ECO:0000256" key="3">
    <source>
        <dbReference type="ARBA" id="ARBA00022801"/>
    </source>
</evidence>
<dbReference type="PANTHER" id="PTHR34978">
    <property type="entry name" value="POSSIBLE SENSOR-TRANSDUCER PROTEIN BLAR"/>
    <property type="match status" value="1"/>
</dbReference>
<keyword evidence="1 6" id="KW-0645">Protease</keyword>
<dbReference type="Gene3D" id="3.30.2010.10">
    <property type="entry name" value="Metalloproteases ('zincins'), catalytic domain"/>
    <property type="match status" value="1"/>
</dbReference>
<reference evidence="10" key="1">
    <citation type="submission" date="2016-10" db="EMBL/GenBank/DDBJ databases">
        <authorList>
            <person name="Varghese N."/>
            <person name="Submissions S."/>
        </authorList>
    </citation>
    <scope>NUCLEOTIDE SEQUENCE [LARGE SCALE GENOMIC DNA]</scope>
    <source>
        <strain evidence="10">DSM 44796</strain>
    </source>
</reference>
<dbReference type="RefSeq" id="WP_090011883.1">
    <property type="nucleotide sequence ID" value="NZ_FNET01000019.1"/>
</dbReference>
<keyword evidence="5 6" id="KW-0482">Metalloprotease</keyword>
<evidence type="ECO:0000256" key="1">
    <source>
        <dbReference type="ARBA" id="ARBA00022670"/>
    </source>
</evidence>
<evidence type="ECO:0000256" key="7">
    <source>
        <dbReference type="SAM" id="Phobius"/>
    </source>
</evidence>
<keyword evidence="7" id="KW-1133">Transmembrane helix</keyword>
<feature type="domain" description="Peptidase M48" evidence="8">
    <location>
        <begin position="140"/>
        <end position="202"/>
    </location>
</feature>
<dbReference type="EMBL" id="FNET01000019">
    <property type="protein sequence ID" value="SDM28552.1"/>
    <property type="molecule type" value="Genomic_DNA"/>
</dbReference>
<dbReference type="InterPro" id="IPR052173">
    <property type="entry name" value="Beta-lactam_resp_regulator"/>
</dbReference>
<sequence>MTVAVSLLFGAALVGWLVPRFLARRVVSGGDPLVAVVAWLASATAVVATTIVGVVLILLPGHGFGQSMLTALHNCWSSIQHGSVPNLEATTGALGALLLLGLGVRLVIVSVRSAQRRARTRADHLAVLRIAARREGETLWLEHDDPLAFSLAGRPGVVVATEGLAKQLTSAQVEAVLAHERAHLTGRHHLIIAIADALANTFPFLPLFKLAPGVLRELVELVADSAAVRVCGAEAVRDALLKVSRNGVPGTALAMSGTSIDVRVDRLTHGRAPTSRRRQLFSCGLAGFTAMTLPVLVASGAMFAVVTVACPA</sequence>
<proteinExistence type="inferred from homology"/>
<dbReference type="GO" id="GO:0004222">
    <property type="term" value="F:metalloendopeptidase activity"/>
    <property type="evidence" value="ECO:0007669"/>
    <property type="project" value="InterPro"/>
</dbReference>
<evidence type="ECO:0000259" key="8">
    <source>
        <dbReference type="Pfam" id="PF01435"/>
    </source>
</evidence>
<evidence type="ECO:0000313" key="10">
    <source>
        <dbReference type="Proteomes" id="UP000199682"/>
    </source>
</evidence>
<keyword evidence="7" id="KW-0472">Membrane</keyword>
<gene>
    <name evidence="9" type="ORF">SAMN04488074_11972</name>
</gene>
<accession>A0A1G9RZE9</accession>
<evidence type="ECO:0000256" key="6">
    <source>
        <dbReference type="RuleBase" id="RU003983"/>
    </source>
</evidence>
<comment type="similarity">
    <text evidence="6">Belongs to the peptidase M48 family.</text>
</comment>
<dbReference type="GO" id="GO:0006508">
    <property type="term" value="P:proteolysis"/>
    <property type="evidence" value="ECO:0007669"/>
    <property type="project" value="UniProtKB-KW"/>
</dbReference>
<dbReference type="AlphaFoldDB" id="A0A1G9RZE9"/>
<keyword evidence="3 6" id="KW-0378">Hydrolase</keyword>
<dbReference type="Proteomes" id="UP000199682">
    <property type="component" value="Unassembled WGS sequence"/>
</dbReference>
<keyword evidence="4 6" id="KW-0862">Zinc</keyword>
<dbReference type="CDD" id="cd07326">
    <property type="entry name" value="M56_BlaR1_MecR1_like"/>
    <property type="match status" value="1"/>
</dbReference>
<evidence type="ECO:0000313" key="9">
    <source>
        <dbReference type="EMBL" id="SDM28552.1"/>
    </source>
</evidence>
<name>A0A1G9RZE9_9PSEU</name>
<feature type="transmembrane region" description="Helical" evidence="7">
    <location>
        <begin position="280"/>
        <end position="306"/>
    </location>
</feature>